<accession>A0ABP8CAT2</accession>
<keyword evidence="3" id="KW-1185">Reference proteome</keyword>
<proteinExistence type="predicted"/>
<keyword evidence="1" id="KW-0812">Transmembrane</keyword>
<dbReference type="Proteomes" id="UP001501710">
    <property type="component" value="Unassembled WGS sequence"/>
</dbReference>
<evidence type="ECO:0008006" key="4">
    <source>
        <dbReference type="Google" id="ProtNLM"/>
    </source>
</evidence>
<sequence length="207" mass="23353">MLGLIGASPWALSLFNGPRSHWERLSFIGQTYGAASALLAVLALLGIVATLVLQLHDTRAAREQARHNALADLLKMAMDDPDLDEAWGPVPPGESRKARRQLMYINMIVSEWQMSFESRALNETRLRGIAREMFSGQPGRAYWREARGPRLSAFQNRHARRFNRILDKEYNPAPEQRRSRLRMPVLLTGTAAAAAVIALLTRALRRR</sequence>
<name>A0ABP8CAT2_9ACTN</name>
<gene>
    <name evidence="2" type="ORF">GCM10022254_47210</name>
</gene>
<comment type="caution">
    <text evidence="2">The sequence shown here is derived from an EMBL/GenBank/DDBJ whole genome shotgun (WGS) entry which is preliminary data.</text>
</comment>
<evidence type="ECO:0000256" key="1">
    <source>
        <dbReference type="SAM" id="Phobius"/>
    </source>
</evidence>
<evidence type="ECO:0000313" key="2">
    <source>
        <dbReference type="EMBL" id="GAA4236760.1"/>
    </source>
</evidence>
<dbReference type="InterPro" id="IPR045728">
    <property type="entry name" value="DUF6082"/>
</dbReference>
<dbReference type="EMBL" id="BAABAS010000015">
    <property type="protein sequence ID" value="GAA4236760.1"/>
    <property type="molecule type" value="Genomic_DNA"/>
</dbReference>
<keyword evidence="1" id="KW-1133">Transmembrane helix</keyword>
<dbReference type="Pfam" id="PF19560">
    <property type="entry name" value="DUF6082"/>
    <property type="match status" value="1"/>
</dbReference>
<keyword evidence="1" id="KW-0472">Membrane</keyword>
<protein>
    <recommendedName>
        <fullName evidence="4">DUF4129 domain-containing protein</fullName>
    </recommendedName>
</protein>
<organism evidence="2 3">
    <name type="scientific">Actinomadura meridiana</name>
    <dbReference type="NCBI Taxonomy" id="559626"/>
    <lineage>
        <taxon>Bacteria</taxon>
        <taxon>Bacillati</taxon>
        <taxon>Actinomycetota</taxon>
        <taxon>Actinomycetes</taxon>
        <taxon>Streptosporangiales</taxon>
        <taxon>Thermomonosporaceae</taxon>
        <taxon>Actinomadura</taxon>
    </lineage>
</organism>
<evidence type="ECO:0000313" key="3">
    <source>
        <dbReference type="Proteomes" id="UP001501710"/>
    </source>
</evidence>
<reference evidence="3" key="1">
    <citation type="journal article" date="2019" name="Int. J. Syst. Evol. Microbiol.">
        <title>The Global Catalogue of Microorganisms (GCM) 10K type strain sequencing project: providing services to taxonomists for standard genome sequencing and annotation.</title>
        <authorList>
            <consortium name="The Broad Institute Genomics Platform"/>
            <consortium name="The Broad Institute Genome Sequencing Center for Infectious Disease"/>
            <person name="Wu L."/>
            <person name="Ma J."/>
        </authorList>
    </citation>
    <scope>NUCLEOTIDE SEQUENCE [LARGE SCALE GENOMIC DNA]</scope>
    <source>
        <strain evidence="3">JCM 17440</strain>
    </source>
</reference>
<feature type="transmembrane region" description="Helical" evidence="1">
    <location>
        <begin position="185"/>
        <end position="204"/>
    </location>
</feature>
<feature type="transmembrane region" description="Helical" evidence="1">
    <location>
        <begin position="32"/>
        <end position="53"/>
    </location>
</feature>